<keyword evidence="2" id="KW-1185">Reference proteome</keyword>
<comment type="caution">
    <text evidence="1">The sequence shown here is derived from an EMBL/GenBank/DDBJ whole genome shotgun (WGS) entry which is preliminary data.</text>
</comment>
<dbReference type="EMBL" id="BPLF01000001">
    <property type="protein sequence ID" value="GIX61932.1"/>
    <property type="molecule type" value="Genomic_DNA"/>
</dbReference>
<name>A0AAV4LQP3_BABCB</name>
<accession>A0AAV4LQP3</accession>
<dbReference type="AlphaFoldDB" id="A0AAV4LQP3"/>
<dbReference type="Proteomes" id="UP001497744">
    <property type="component" value="Unassembled WGS sequence"/>
</dbReference>
<gene>
    <name evidence="1" type="ORF">BcabD6B2_13670</name>
</gene>
<dbReference type="RefSeq" id="XP_067714003.1">
    <property type="nucleotide sequence ID" value="XM_067857902.1"/>
</dbReference>
<sequence length="208" mass="24192">MRTILLPNLTDQGLKIGIQRPNMILGRLSITGETFILLHLLQHFLEIFLETVGQLLDIILTLDRINIFYRLHDFINTRTTNLPKLYRNRSKRRIKPRLPTAHTVLARLYGITELLGIFIFQLRMSIPQHPQERRDEHQHCVPQTLYWKVGYCNTLIGFNNSILTIIPNELLQSLGQLGNEVTFAIAQSILDLCNLRTMLGSRVFNFFK</sequence>
<reference evidence="1 2" key="1">
    <citation type="submission" date="2021-06" db="EMBL/GenBank/DDBJ databases">
        <title>Genome sequence of Babesia caballi.</title>
        <authorList>
            <person name="Yamagishi J."/>
            <person name="Kidaka T."/>
            <person name="Ochi A."/>
        </authorList>
    </citation>
    <scope>NUCLEOTIDE SEQUENCE [LARGE SCALE GENOMIC DNA]</scope>
    <source>
        <strain evidence="1">USDA-D6B2</strain>
    </source>
</reference>
<dbReference type="GeneID" id="94193415"/>
<organism evidence="1 2">
    <name type="scientific">Babesia caballi</name>
    <dbReference type="NCBI Taxonomy" id="5871"/>
    <lineage>
        <taxon>Eukaryota</taxon>
        <taxon>Sar</taxon>
        <taxon>Alveolata</taxon>
        <taxon>Apicomplexa</taxon>
        <taxon>Aconoidasida</taxon>
        <taxon>Piroplasmida</taxon>
        <taxon>Babesiidae</taxon>
        <taxon>Babesia</taxon>
    </lineage>
</organism>
<evidence type="ECO:0000313" key="2">
    <source>
        <dbReference type="Proteomes" id="UP001497744"/>
    </source>
</evidence>
<protein>
    <submittedName>
        <fullName evidence="1">Uncharacterized protein</fullName>
    </submittedName>
</protein>
<proteinExistence type="predicted"/>
<evidence type="ECO:0000313" key="1">
    <source>
        <dbReference type="EMBL" id="GIX61932.1"/>
    </source>
</evidence>